<feature type="domain" description="HTH cro/C1-type" evidence="2">
    <location>
        <begin position="12"/>
        <end position="66"/>
    </location>
</feature>
<dbReference type="Proteomes" id="UP000319094">
    <property type="component" value="Unassembled WGS sequence"/>
</dbReference>
<dbReference type="GO" id="GO:0003677">
    <property type="term" value="F:DNA binding"/>
    <property type="evidence" value="ECO:0007669"/>
    <property type="project" value="UniProtKB-KW"/>
</dbReference>
<dbReference type="CDD" id="cd00093">
    <property type="entry name" value="HTH_XRE"/>
    <property type="match status" value="1"/>
</dbReference>
<dbReference type="PANTHER" id="PTHR46797:SF1">
    <property type="entry name" value="METHYLPHOSPHONATE SYNTHASE"/>
    <property type="match status" value="1"/>
</dbReference>
<evidence type="ECO:0000313" key="3">
    <source>
        <dbReference type="EMBL" id="TQL42859.1"/>
    </source>
</evidence>
<keyword evidence="1" id="KW-0238">DNA-binding</keyword>
<gene>
    <name evidence="3" type="ORF">FB468_0868</name>
</gene>
<evidence type="ECO:0000256" key="1">
    <source>
        <dbReference type="ARBA" id="ARBA00023125"/>
    </source>
</evidence>
<dbReference type="Pfam" id="PF13560">
    <property type="entry name" value="HTH_31"/>
    <property type="match status" value="1"/>
</dbReference>
<dbReference type="Gene3D" id="1.10.260.40">
    <property type="entry name" value="lambda repressor-like DNA-binding domains"/>
    <property type="match status" value="1"/>
</dbReference>
<evidence type="ECO:0000313" key="4">
    <source>
        <dbReference type="Proteomes" id="UP000319094"/>
    </source>
</evidence>
<organism evidence="3 4">
    <name type="scientific">Leucobacter komagatae</name>
    <dbReference type="NCBI Taxonomy" id="55969"/>
    <lineage>
        <taxon>Bacteria</taxon>
        <taxon>Bacillati</taxon>
        <taxon>Actinomycetota</taxon>
        <taxon>Actinomycetes</taxon>
        <taxon>Micrococcales</taxon>
        <taxon>Microbacteriaceae</taxon>
        <taxon>Leucobacter</taxon>
    </lineage>
</organism>
<protein>
    <submittedName>
        <fullName evidence="3">Helix-turn-helix protein</fullName>
    </submittedName>
</protein>
<dbReference type="EMBL" id="VFON01000001">
    <property type="protein sequence ID" value="TQL42859.1"/>
    <property type="molecule type" value="Genomic_DNA"/>
</dbReference>
<proteinExistence type="predicted"/>
<sequence length="102" mass="10638">MPLWRHMLGAELRRLRHHRGETLGDIARRAGISPQYLSEMERGSKDASSEMIAAVAGALGVTLIDLTLAVADGLREAGGQTAAPTARAAFAVGTAVVFALAA</sequence>
<dbReference type="InterPro" id="IPR050807">
    <property type="entry name" value="TransReg_Diox_bact_type"/>
</dbReference>
<dbReference type="InterPro" id="IPR001387">
    <property type="entry name" value="Cro/C1-type_HTH"/>
</dbReference>
<name>A0A542Y465_9MICO</name>
<reference evidence="3 4" key="1">
    <citation type="submission" date="2019-06" db="EMBL/GenBank/DDBJ databases">
        <title>Sequencing the genomes of 1000 actinobacteria strains.</title>
        <authorList>
            <person name="Klenk H.-P."/>
        </authorList>
    </citation>
    <scope>NUCLEOTIDE SEQUENCE [LARGE SCALE GENOMIC DNA]</scope>
    <source>
        <strain evidence="3 4">DSM 8803</strain>
    </source>
</reference>
<dbReference type="SMART" id="SM00530">
    <property type="entry name" value="HTH_XRE"/>
    <property type="match status" value="1"/>
</dbReference>
<comment type="caution">
    <text evidence="3">The sequence shown here is derived from an EMBL/GenBank/DDBJ whole genome shotgun (WGS) entry which is preliminary data.</text>
</comment>
<dbReference type="GO" id="GO:0003700">
    <property type="term" value="F:DNA-binding transcription factor activity"/>
    <property type="evidence" value="ECO:0007669"/>
    <property type="project" value="TreeGrafter"/>
</dbReference>
<dbReference type="PROSITE" id="PS50943">
    <property type="entry name" value="HTH_CROC1"/>
    <property type="match status" value="1"/>
</dbReference>
<dbReference type="InterPro" id="IPR010982">
    <property type="entry name" value="Lambda_DNA-bd_dom_sf"/>
</dbReference>
<evidence type="ECO:0000259" key="2">
    <source>
        <dbReference type="PROSITE" id="PS50943"/>
    </source>
</evidence>
<accession>A0A542Y465</accession>
<dbReference type="SUPFAM" id="SSF47413">
    <property type="entry name" value="lambda repressor-like DNA-binding domains"/>
    <property type="match status" value="1"/>
</dbReference>
<dbReference type="AlphaFoldDB" id="A0A542Y465"/>
<dbReference type="GO" id="GO:0005829">
    <property type="term" value="C:cytosol"/>
    <property type="evidence" value="ECO:0007669"/>
    <property type="project" value="TreeGrafter"/>
</dbReference>
<dbReference type="PANTHER" id="PTHR46797">
    <property type="entry name" value="HTH-TYPE TRANSCRIPTIONAL REGULATOR"/>
    <property type="match status" value="1"/>
</dbReference>
<keyword evidence="4" id="KW-1185">Reference proteome</keyword>